<dbReference type="InterPro" id="IPR011009">
    <property type="entry name" value="Kinase-like_dom_sf"/>
</dbReference>
<feature type="compositionally biased region" description="Pro residues" evidence="9">
    <location>
        <begin position="372"/>
        <end position="381"/>
    </location>
</feature>
<keyword evidence="2" id="KW-0723">Serine/threonine-protein kinase</keyword>
<dbReference type="Pfam" id="PF12330">
    <property type="entry name" value="Haspin_kinase"/>
    <property type="match status" value="1"/>
</dbReference>
<dbReference type="GO" id="GO:0035556">
    <property type="term" value="P:intracellular signal transduction"/>
    <property type="evidence" value="ECO:0007669"/>
    <property type="project" value="TreeGrafter"/>
</dbReference>
<reference evidence="11 12" key="1">
    <citation type="journal article" date="2012" name="Proc. Natl. Acad. Sci. U.S.A.">
        <title>Comparative genomics of Ceriporiopsis subvermispora and Phanerochaete chrysosporium provide insight into selective ligninolysis.</title>
        <authorList>
            <person name="Fernandez-Fueyo E."/>
            <person name="Ruiz-Duenas F.J."/>
            <person name="Ferreira P."/>
            <person name="Floudas D."/>
            <person name="Hibbett D.S."/>
            <person name="Canessa P."/>
            <person name="Larrondo L.F."/>
            <person name="James T.Y."/>
            <person name="Seelenfreund D."/>
            <person name="Lobos S."/>
            <person name="Polanco R."/>
            <person name="Tello M."/>
            <person name="Honda Y."/>
            <person name="Watanabe T."/>
            <person name="Watanabe T."/>
            <person name="Ryu J.S."/>
            <person name="Kubicek C.P."/>
            <person name="Schmoll M."/>
            <person name="Gaskell J."/>
            <person name="Hammel K.E."/>
            <person name="St John F.J."/>
            <person name="Vanden Wymelenberg A."/>
            <person name="Sabat G."/>
            <person name="Splinter BonDurant S."/>
            <person name="Syed K."/>
            <person name="Yadav J.S."/>
            <person name="Doddapaneni H."/>
            <person name="Subramanian V."/>
            <person name="Lavin J.L."/>
            <person name="Oguiza J.A."/>
            <person name="Perez G."/>
            <person name="Pisabarro A.G."/>
            <person name="Ramirez L."/>
            <person name="Santoyo F."/>
            <person name="Master E."/>
            <person name="Coutinho P.M."/>
            <person name="Henrissat B."/>
            <person name="Lombard V."/>
            <person name="Magnuson J.K."/>
            <person name="Kuees U."/>
            <person name="Hori C."/>
            <person name="Igarashi K."/>
            <person name="Samejima M."/>
            <person name="Held B.W."/>
            <person name="Barry K.W."/>
            <person name="LaButti K.M."/>
            <person name="Lapidus A."/>
            <person name="Lindquist E.A."/>
            <person name="Lucas S.M."/>
            <person name="Riley R."/>
            <person name="Salamov A.A."/>
            <person name="Hoffmeister D."/>
            <person name="Schwenk D."/>
            <person name="Hadar Y."/>
            <person name="Yarden O."/>
            <person name="de Vries R.P."/>
            <person name="Wiebenga A."/>
            <person name="Stenlid J."/>
            <person name="Eastwood D."/>
            <person name="Grigoriev I.V."/>
            <person name="Berka R.M."/>
            <person name="Blanchette R.A."/>
            <person name="Kersten P."/>
            <person name="Martinez A.T."/>
            <person name="Vicuna R."/>
            <person name="Cullen D."/>
        </authorList>
    </citation>
    <scope>NUCLEOTIDE SEQUENCE [LARGE SCALE GENOMIC DNA]</scope>
    <source>
        <strain evidence="11 12">B</strain>
    </source>
</reference>
<evidence type="ECO:0000256" key="8">
    <source>
        <dbReference type="ARBA" id="ARBA00048679"/>
    </source>
</evidence>
<evidence type="ECO:0000256" key="9">
    <source>
        <dbReference type="SAM" id="MobiDB-lite"/>
    </source>
</evidence>
<dbReference type="GO" id="GO:0000278">
    <property type="term" value="P:mitotic cell cycle"/>
    <property type="evidence" value="ECO:0007669"/>
    <property type="project" value="TreeGrafter"/>
</dbReference>
<keyword evidence="4" id="KW-0547">Nucleotide-binding</keyword>
<evidence type="ECO:0000256" key="1">
    <source>
        <dbReference type="ARBA" id="ARBA00012513"/>
    </source>
</evidence>
<evidence type="ECO:0000256" key="5">
    <source>
        <dbReference type="ARBA" id="ARBA00022777"/>
    </source>
</evidence>
<comment type="catalytic activity">
    <reaction evidence="7">
        <text>L-threonyl-[protein] + ATP = O-phospho-L-threonyl-[protein] + ADP + H(+)</text>
        <dbReference type="Rhea" id="RHEA:46608"/>
        <dbReference type="Rhea" id="RHEA-COMP:11060"/>
        <dbReference type="Rhea" id="RHEA-COMP:11605"/>
        <dbReference type="ChEBI" id="CHEBI:15378"/>
        <dbReference type="ChEBI" id="CHEBI:30013"/>
        <dbReference type="ChEBI" id="CHEBI:30616"/>
        <dbReference type="ChEBI" id="CHEBI:61977"/>
        <dbReference type="ChEBI" id="CHEBI:456216"/>
        <dbReference type="EC" id="2.7.11.1"/>
    </reaction>
</comment>
<dbReference type="HOGENOM" id="CLU_015501_0_0_1"/>
<dbReference type="PANTHER" id="PTHR24419">
    <property type="entry name" value="INTERLEUKIN-1 RECEPTOR-ASSOCIATED KINASE"/>
    <property type="match status" value="1"/>
</dbReference>
<organism evidence="11 12">
    <name type="scientific">Ceriporiopsis subvermispora (strain B)</name>
    <name type="common">White-rot fungus</name>
    <name type="synonym">Gelatoporia subvermispora</name>
    <dbReference type="NCBI Taxonomy" id="914234"/>
    <lineage>
        <taxon>Eukaryota</taxon>
        <taxon>Fungi</taxon>
        <taxon>Dikarya</taxon>
        <taxon>Basidiomycota</taxon>
        <taxon>Agaricomycotina</taxon>
        <taxon>Agaricomycetes</taxon>
        <taxon>Polyporales</taxon>
        <taxon>Gelatoporiaceae</taxon>
        <taxon>Gelatoporia</taxon>
    </lineage>
</organism>
<feature type="region of interest" description="Disordered" evidence="9">
    <location>
        <begin position="358"/>
        <end position="383"/>
    </location>
</feature>
<dbReference type="STRING" id="914234.M2R980"/>
<gene>
    <name evidence="11" type="ORF">CERSUDRAFT_91707</name>
</gene>
<keyword evidence="6" id="KW-0067">ATP-binding</keyword>
<keyword evidence="12" id="KW-1185">Reference proteome</keyword>
<evidence type="ECO:0000256" key="7">
    <source>
        <dbReference type="ARBA" id="ARBA00047899"/>
    </source>
</evidence>
<dbReference type="GO" id="GO:0005634">
    <property type="term" value="C:nucleus"/>
    <property type="evidence" value="ECO:0007669"/>
    <property type="project" value="TreeGrafter"/>
</dbReference>
<dbReference type="Gene3D" id="3.30.200.20">
    <property type="entry name" value="Phosphorylase Kinase, domain 1"/>
    <property type="match status" value="1"/>
</dbReference>
<name>M2R980_CERS8</name>
<dbReference type="GO" id="GO:0072354">
    <property type="term" value="F:histone H3T3 kinase activity"/>
    <property type="evidence" value="ECO:0007669"/>
    <property type="project" value="TreeGrafter"/>
</dbReference>
<dbReference type="OrthoDB" id="5327538at2759"/>
<feature type="compositionally biased region" description="Basic residues" evidence="9">
    <location>
        <begin position="76"/>
        <end position="85"/>
    </location>
</feature>
<feature type="domain" description="Serine/threonine-protein kinase haspin C-terminal" evidence="10">
    <location>
        <begin position="681"/>
        <end position="759"/>
    </location>
</feature>
<feature type="region of interest" description="Disordered" evidence="9">
    <location>
        <begin position="169"/>
        <end position="211"/>
    </location>
</feature>
<evidence type="ECO:0000313" key="12">
    <source>
        <dbReference type="Proteomes" id="UP000016930"/>
    </source>
</evidence>
<evidence type="ECO:0000256" key="2">
    <source>
        <dbReference type="ARBA" id="ARBA00022527"/>
    </source>
</evidence>
<feature type="compositionally biased region" description="Polar residues" evidence="9">
    <location>
        <begin position="175"/>
        <end position="186"/>
    </location>
</feature>
<feature type="compositionally biased region" description="Pro residues" evidence="9">
    <location>
        <begin position="282"/>
        <end position="296"/>
    </location>
</feature>
<protein>
    <recommendedName>
        <fullName evidence="1">non-specific serine/threonine protein kinase</fullName>
        <ecNumber evidence="1">2.7.11.1</ecNumber>
    </recommendedName>
</protein>
<comment type="catalytic activity">
    <reaction evidence="8">
        <text>L-seryl-[protein] + ATP = O-phospho-L-seryl-[protein] + ADP + H(+)</text>
        <dbReference type="Rhea" id="RHEA:17989"/>
        <dbReference type="Rhea" id="RHEA-COMP:9863"/>
        <dbReference type="Rhea" id="RHEA-COMP:11604"/>
        <dbReference type="ChEBI" id="CHEBI:15378"/>
        <dbReference type="ChEBI" id="CHEBI:29999"/>
        <dbReference type="ChEBI" id="CHEBI:30616"/>
        <dbReference type="ChEBI" id="CHEBI:83421"/>
        <dbReference type="ChEBI" id="CHEBI:456216"/>
        <dbReference type="EC" id="2.7.11.1"/>
    </reaction>
</comment>
<evidence type="ECO:0000256" key="6">
    <source>
        <dbReference type="ARBA" id="ARBA00022840"/>
    </source>
</evidence>
<keyword evidence="3" id="KW-0808">Transferase</keyword>
<proteinExistence type="predicted"/>
<evidence type="ECO:0000256" key="3">
    <source>
        <dbReference type="ARBA" id="ARBA00022679"/>
    </source>
</evidence>
<sequence>MLGGTAKAVKITYGRRAQRIASASESRHSSKSRAASPMEAHTTEVEEIPSSPDVSPLSKVAVRKAKIKASPSRSPHSPHAKRRSRIPVPAKPVLKSKLASKSIATKPKIANRTPLSHISTNAPASPAIPPKIRKQKSVIGKGISLKPISLFVDVDIIVLDKHGRRLSYERRVSRSDVQASPINMRSVSVRPNAADKDIPEKATASRSADSDEELLEIRALKVPKGGSRRRPIVVSSDEEDSEEEDINVKLLAPNLTQDSPVSQPRMRSPRKPRHRNIIISPSPTPPPPASPPPPAEPTAKPSRHGKCPVLSSENRRFVGSTLLQEPAVPTKQHIVLPIPSIPSLQPLPSSRLIKTRQLTPIKSRQGRSSLFPAPPSPPSPTTPTILDLSLDFSELALSPSTRAAVEKLELREPPPPSYLQSLLAECSQTSLHEFSAFIELFPLDPIVHATDAGDNVGFQKIGEASYSEVFGIGDVVLKVIPLRDEERYSSGEDDPESPAPSDAQDVLKEMVVTRAMGEMCEGFVKLLRTYVVRGKYPSLLLELWDEYNERKGSESIRPDTFTASQCYAIIVLPNGGPDLEAYTFEAASRTGWRKACSLFWQVVRTLAKAEDLVSFEHRDLHWGQILIKNVPAPSQKIRGTSAKKLPMDDVMHGVEATIIDLGLARMNSGEDDEIHWTPFDEAIFEGEGDYQFDVYRMMRVHNGGSWGEYRPLTNVMWLHYLAMKLLNSKRLRSPTASKKNTATISSAFYSEAECYQCLVEVEGLLGDCVAAFKAPTPTKKGRRKTQALTRSPAVVRGGPQCATEVLRLAIDRGWVAP</sequence>
<accession>M2R980</accession>
<dbReference type="Gene3D" id="1.10.510.10">
    <property type="entry name" value="Transferase(Phosphotransferase) domain 1"/>
    <property type="match status" value="1"/>
</dbReference>
<feature type="compositionally biased region" description="Basic residues" evidence="9">
    <location>
        <begin position="267"/>
        <end position="276"/>
    </location>
</feature>
<keyword evidence="5" id="KW-0418">Kinase</keyword>
<dbReference type="PANTHER" id="PTHR24419:SF18">
    <property type="entry name" value="SERINE_THREONINE-PROTEIN KINASE HASPIN"/>
    <property type="match status" value="1"/>
</dbReference>
<dbReference type="GO" id="GO:0005737">
    <property type="term" value="C:cytoplasm"/>
    <property type="evidence" value="ECO:0007669"/>
    <property type="project" value="TreeGrafter"/>
</dbReference>
<feature type="compositionally biased region" description="Acidic residues" evidence="9">
    <location>
        <begin position="236"/>
        <end position="245"/>
    </location>
</feature>
<dbReference type="EC" id="2.7.11.1" evidence="1"/>
<dbReference type="AlphaFoldDB" id="M2R980"/>
<dbReference type="Proteomes" id="UP000016930">
    <property type="component" value="Unassembled WGS sequence"/>
</dbReference>
<evidence type="ECO:0000256" key="4">
    <source>
        <dbReference type="ARBA" id="ARBA00022741"/>
    </source>
</evidence>
<dbReference type="SUPFAM" id="SSF56112">
    <property type="entry name" value="Protein kinase-like (PK-like)"/>
    <property type="match status" value="1"/>
</dbReference>
<evidence type="ECO:0000259" key="10">
    <source>
        <dbReference type="SMART" id="SM01331"/>
    </source>
</evidence>
<dbReference type="GO" id="GO:0005524">
    <property type="term" value="F:ATP binding"/>
    <property type="evidence" value="ECO:0007669"/>
    <property type="project" value="UniProtKB-KW"/>
</dbReference>
<feature type="region of interest" description="Disordered" evidence="9">
    <location>
        <begin position="1"/>
        <end position="88"/>
    </location>
</feature>
<dbReference type="EMBL" id="KB445792">
    <property type="protein sequence ID" value="EMD40955.1"/>
    <property type="molecule type" value="Genomic_DNA"/>
</dbReference>
<evidence type="ECO:0000313" key="11">
    <source>
        <dbReference type="EMBL" id="EMD40955.1"/>
    </source>
</evidence>
<dbReference type="SMART" id="SM01331">
    <property type="entry name" value="DUF3635"/>
    <property type="match status" value="1"/>
</dbReference>
<feature type="region of interest" description="Disordered" evidence="9">
    <location>
        <begin position="225"/>
        <end position="309"/>
    </location>
</feature>
<dbReference type="InterPro" id="IPR024604">
    <property type="entry name" value="GSG2_C"/>
</dbReference>